<protein>
    <recommendedName>
        <fullName evidence="3">DUF2474 domain-containing protein</fullName>
    </recommendedName>
</protein>
<evidence type="ECO:0008006" key="3">
    <source>
        <dbReference type="Google" id="ProtNLM"/>
    </source>
</evidence>
<dbReference type="EMBL" id="QNRM01000001">
    <property type="protein sequence ID" value="RBP24311.1"/>
    <property type="molecule type" value="Genomic_DNA"/>
</dbReference>
<name>A0ABX9GIC0_9BURK</name>
<reference evidence="1 2" key="1">
    <citation type="submission" date="2018-06" db="EMBL/GenBank/DDBJ databases">
        <title>Genomic Encyclopedia of Type Strains, Phase III (KMG-III): the genomes of soil and plant-associated and newly described type strains.</title>
        <authorList>
            <person name="Whitman W."/>
        </authorList>
    </citation>
    <scope>NUCLEOTIDE SEQUENCE [LARGE SCALE GENOMIC DNA]</scope>
    <source>
        <strain evidence="1 2">CECT 7342</strain>
    </source>
</reference>
<dbReference type="Proteomes" id="UP000252124">
    <property type="component" value="Unassembled WGS sequence"/>
</dbReference>
<evidence type="ECO:0000313" key="2">
    <source>
        <dbReference type="Proteomes" id="UP000252124"/>
    </source>
</evidence>
<organism evidence="1 2">
    <name type="scientific">Achromobacter marplatensis</name>
    <dbReference type="NCBI Taxonomy" id="470868"/>
    <lineage>
        <taxon>Bacteria</taxon>
        <taxon>Pseudomonadati</taxon>
        <taxon>Pseudomonadota</taxon>
        <taxon>Betaproteobacteria</taxon>
        <taxon>Burkholderiales</taxon>
        <taxon>Alcaligenaceae</taxon>
        <taxon>Achromobacter</taxon>
    </lineage>
</organism>
<comment type="caution">
    <text evidence="1">The sequence shown here is derived from an EMBL/GenBank/DDBJ whole genome shotgun (WGS) entry which is preliminary data.</text>
</comment>
<accession>A0ABX9GIC0</accession>
<keyword evidence="2" id="KW-1185">Reference proteome</keyword>
<evidence type="ECO:0000313" key="1">
    <source>
        <dbReference type="EMBL" id="RBP24311.1"/>
    </source>
</evidence>
<gene>
    <name evidence="1" type="ORF">DFP87_101821</name>
</gene>
<sequence length="35" mass="3888">MKDPYKVLLLARVLALVLIWLVGAGLVLASVWRLP</sequence>
<proteinExistence type="predicted"/>